<keyword evidence="8" id="KW-0539">Nucleus</keyword>
<evidence type="ECO:0000256" key="3">
    <source>
        <dbReference type="ARBA" id="ARBA00022553"/>
    </source>
</evidence>
<dbReference type="Gene3D" id="3.40.50.12190">
    <property type="match status" value="1"/>
</dbReference>
<protein>
    <recommendedName>
        <fullName evidence="12">Torsin-1A-interacting protein 1/2 AAA+ activator domain-containing protein</fullName>
    </recommendedName>
</protein>
<proteinExistence type="inferred from homology"/>
<gene>
    <name evidence="13" type="ORF">RRG08_052596</name>
</gene>
<dbReference type="EMBL" id="JAWDGP010002843">
    <property type="protein sequence ID" value="KAK3779374.1"/>
    <property type="molecule type" value="Genomic_DNA"/>
</dbReference>
<feature type="region of interest" description="Disordered" evidence="10">
    <location>
        <begin position="1"/>
        <end position="129"/>
    </location>
</feature>
<evidence type="ECO:0000256" key="9">
    <source>
        <dbReference type="ARBA" id="ARBA00037847"/>
    </source>
</evidence>
<evidence type="ECO:0000256" key="8">
    <source>
        <dbReference type="ARBA" id="ARBA00023242"/>
    </source>
</evidence>
<dbReference type="AlphaFoldDB" id="A0AAE1A174"/>
<keyword evidence="14" id="KW-1185">Reference proteome</keyword>
<dbReference type="PANTHER" id="PTHR18843">
    <property type="entry name" value="TORSIN-1A-INTERACTING PROTEIN"/>
    <property type="match status" value="1"/>
</dbReference>
<reference evidence="13" key="1">
    <citation type="journal article" date="2023" name="G3 (Bethesda)">
        <title>A reference genome for the long-term kleptoplast-retaining sea slug Elysia crispata morphotype clarki.</title>
        <authorList>
            <person name="Eastman K.E."/>
            <person name="Pendleton A.L."/>
            <person name="Shaikh M.A."/>
            <person name="Suttiyut T."/>
            <person name="Ogas R."/>
            <person name="Tomko P."/>
            <person name="Gavelis G."/>
            <person name="Widhalm J.R."/>
            <person name="Wisecaver J.H."/>
        </authorList>
    </citation>
    <scope>NUCLEOTIDE SEQUENCE</scope>
    <source>
        <strain evidence="13">ECLA1</strain>
    </source>
</reference>
<sequence length="413" mass="46032">MPGRIPISPKSRSHRSPSSNKQTADLSESEEDVNISGHNYSRGHSTSSPSFSHVSSQDDSVQDEDDFQENSYSKSTHQSDSKLRSRVRTRTQGSSSTSPRTPGKMYPDLSDSMSGDGPSHKGESGKKYKPCYPKLEKGDIVTESTQKMGLPEEEEQDESSISLNKILLVVVLILIAIILLIFYRSPKPVEDTADISIFEKYITSIDYLQKEFPQQSPRLWRTLKSSAKHVLNATDPEYPVVVLMAALTPNQLVTRCIAEQVASLYQAFLTGDSTNVKTSDMSQYKNLQDARQKETLDNEMTQAFSENGGKSFLIVNLQALAPEAALILHGFCDNDNAPYKDVMILMTLHFSFKDLQLNEKQKFGEEDVEMYLRNLWGRGLVADKVGALLSRVGNNIVIIGEETNASVKNFCKI</sequence>
<dbReference type="InterPro" id="IPR046753">
    <property type="entry name" value="TOIP1/2_C"/>
</dbReference>
<dbReference type="Pfam" id="PF05609">
    <property type="entry name" value="LAP1_C"/>
    <property type="match status" value="1"/>
</dbReference>
<evidence type="ECO:0000313" key="13">
    <source>
        <dbReference type="EMBL" id="KAK3779374.1"/>
    </source>
</evidence>
<comment type="similarity">
    <text evidence="2">Belongs to the TOR1AIP family.</text>
</comment>
<feature type="compositionally biased region" description="Low complexity" evidence="10">
    <location>
        <begin position="1"/>
        <end position="10"/>
    </location>
</feature>
<dbReference type="PANTHER" id="PTHR18843:SF7">
    <property type="entry name" value="LAMINA-ASSOCIATED POLYPEPTIDE 1B ISOFORM 1-RELATED"/>
    <property type="match status" value="1"/>
</dbReference>
<feature type="compositionally biased region" description="Polar residues" evidence="10">
    <location>
        <begin position="90"/>
        <end position="100"/>
    </location>
</feature>
<dbReference type="Proteomes" id="UP001283361">
    <property type="component" value="Unassembled WGS sequence"/>
</dbReference>
<dbReference type="GO" id="GO:0001671">
    <property type="term" value="F:ATPase activator activity"/>
    <property type="evidence" value="ECO:0007669"/>
    <property type="project" value="InterPro"/>
</dbReference>
<comment type="subcellular location">
    <subcellularLocation>
        <location evidence="9">Endomembrane system</location>
        <topology evidence="9">Single-pass membrane protein</topology>
    </subcellularLocation>
    <subcellularLocation>
        <location evidence="1">Nucleus envelope</location>
    </subcellularLocation>
</comment>
<evidence type="ECO:0000256" key="5">
    <source>
        <dbReference type="ARBA" id="ARBA00022989"/>
    </source>
</evidence>
<evidence type="ECO:0000259" key="12">
    <source>
        <dbReference type="Pfam" id="PF05609"/>
    </source>
</evidence>
<keyword evidence="6 11" id="KW-0472">Membrane</keyword>
<feature type="compositionally biased region" description="Low complexity" evidence="10">
    <location>
        <begin position="44"/>
        <end position="59"/>
    </location>
</feature>
<comment type="caution">
    <text evidence="13">The sequence shown here is derived from an EMBL/GenBank/DDBJ whole genome shotgun (WGS) entry which is preliminary data.</text>
</comment>
<feature type="transmembrane region" description="Helical" evidence="11">
    <location>
        <begin position="166"/>
        <end position="183"/>
    </location>
</feature>
<evidence type="ECO:0000256" key="11">
    <source>
        <dbReference type="SAM" id="Phobius"/>
    </source>
</evidence>
<dbReference type="GO" id="GO:0016020">
    <property type="term" value="C:membrane"/>
    <property type="evidence" value="ECO:0007669"/>
    <property type="project" value="TreeGrafter"/>
</dbReference>
<evidence type="ECO:0000256" key="2">
    <source>
        <dbReference type="ARBA" id="ARBA00007860"/>
    </source>
</evidence>
<evidence type="ECO:0000256" key="6">
    <source>
        <dbReference type="ARBA" id="ARBA00023136"/>
    </source>
</evidence>
<evidence type="ECO:0000256" key="10">
    <source>
        <dbReference type="SAM" id="MobiDB-lite"/>
    </source>
</evidence>
<dbReference type="GO" id="GO:0005635">
    <property type="term" value="C:nuclear envelope"/>
    <property type="evidence" value="ECO:0007669"/>
    <property type="project" value="UniProtKB-SubCell"/>
</dbReference>
<evidence type="ECO:0000256" key="4">
    <source>
        <dbReference type="ARBA" id="ARBA00022692"/>
    </source>
</evidence>
<evidence type="ECO:0000313" key="14">
    <source>
        <dbReference type="Proteomes" id="UP001283361"/>
    </source>
</evidence>
<evidence type="ECO:0000256" key="7">
    <source>
        <dbReference type="ARBA" id="ARBA00023180"/>
    </source>
</evidence>
<name>A0AAE1A174_9GAST</name>
<keyword evidence="7" id="KW-0325">Glycoprotein</keyword>
<dbReference type="InterPro" id="IPR008662">
    <property type="entry name" value="TOIP1/2"/>
</dbReference>
<keyword evidence="5 11" id="KW-1133">Transmembrane helix</keyword>
<organism evidence="13 14">
    <name type="scientific">Elysia crispata</name>
    <name type="common">lettuce slug</name>
    <dbReference type="NCBI Taxonomy" id="231223"/>
    <lineage>
        <taxon>Eukaryota</taxon>
        <taxon>Metazoa</taxon>
        <taxon>Spiralia</taxon>
        <taxon>Lophotrochozoa</taxon>
        <taxon>Mollusca</taxon>
        <taxon>Gastropoda</taxon>
        <taxon>Heterobranchia</taxon>
        <taxon>Euthyneura</taxon>
        <taxon>Panpulmonata</taxon>
        <taxon>Sacoglossa</taxon>
        <taxon>Placobranchoidea</taxon>
        <taxon>Plakobranchidae</taxon>
        <taxon>Elysia</taxon>
    </lineage>
</organism>
<feature type="domain" description="Torsin-1A-interacting protein 1/2 AAA+ activator" evidence="12">
    <location>
        <begin position="190"/>
        <end position="373"/>
    </location>
</feature>
<keyword evidence="3" id="KW-0597">Phosphoprotein</keyword>
<dbReference type="GO" id="GO:0061024">
    <property type="term" value="P:membrane organization"/>
    <property type="evidence" value="ECO:0007669"/>
    <property type="project" value="TreeGrafter"/>
</dbReference>
<accession>A0AAE1A174</accession>
<dbReference type="InterPro" id="IPR038599">
    <property type="entry name" value="LAP1C-like_C_sf"/>
</dbReference>
<keyword evidence="4 11" id="KW-0812">Transmembrane</keyword>
<evidence type="ECO:0000256" key="1">
    <source>
        <dbReference type="ARBA" id="ARBA00004259"/>
    </source>
</evidence>